<name>A9DTM7_9FLAO</name>
<sequence length="37" mass="4185">MLQTVADFMVAFMNYLKVKGKEKSDIDDAALNVFTTE</sequence>
<accession>A9DTM7</accession>
<protein>
    <submittedName>
        <fullName evidence="1">Uncharacterized protein</fullName>
    </submittedName>
</protein>
<dbReference type="EMBL" id="ABIB01000004">
    <property type="protein sequence ID" value="EDP96214.1"/>
    <property type="molecule type" value="Genomic_DNA"/>
</dbReference>
<comment type="caution">
    <text evidence="1">The sequence shown here is derived from an EMBL/GenBank/DDBJ whole genome shotgun (WGS) entry which is preliminary data.</text>
</comment>
<proteinExistence type="predicted"/>
<dbReference type="AlphaFoldDB" id="A9DTM7"/>
<reference evidence="1 2" key="1">
    <citation type="journal article" date="2011" name="J. Bacteriol.">
        <title>Genome sequence of the algicidal bacterium Kordia algicida OT-1.</title>
        <authorList>
            <person name="Lee H.S."/>
            <person name="Kang S.G."/>
            <person name="Kwon K.K."/>
            <person name="Lee J.H."/>
            <person name="Kim S.J."/>
        </authorList>
    </citation>
    <scope>NUCLEOTIDE SEQUENCE [LARGE SCALE GENOMIC DNA]</scope>
    <source>
        <strain evidence="1 2">OT-1</strain>
    </source>
</reference>
<evidence type="ECO:0000313" key="2">
    <source>
        <dbReference type="Proteomes" id="UP000002945"/>
    </source>
</evidence>
<gene>
    <name evidence="1" type="ORF">KAOT1_02357</name>
</gene>
<keyword evidence="2" id="KW-1185">Reference proteome</keyword>
<organism evidence="1 2">
    <name type="scientific">Kordia algicida OT-1</name>
    <dbReference type="NCBI Taxonomy" id="391587"/>
    <lineage>
        <taxon>Bacteria</taxon>
        <taxon>Pseudomonadati</taxon>
        <taxon>Bacteroidota</taxon>
        <taxon>Flavobacteriia</taxon>
        <taxon>Flavobacteriales</taxon>
        <taxon>Flavobacteriaceae</taxon>
        <taxon>Kordia</taxon>
    </lineage>
</organism>
<dbReference type="Proteomes" id="UP000002945">
    <property type="component" value="Unassembled WGS sequence"/>
</dbReference>
<evidence type="ECO:0000313" key="1">
    <source>
        <dbReference type="EMBL" id="EDP96214.1"/>
    </source>
</evidence>
<dbReference type="HOGENOM" id="CLU_3344809_0_0_10"/>